<dbReference type="RefSeq" id="YP_010672194.1">
    <property type="nucleotide sequence ID" value="NC_070975.1"/>
</dbReference>
<name>A0A7G5CG35_9CAUD</name>
<sequence>MLIDRLRENYKNNYLIKKKELVELSSSLYDELVTKLEENSKKCKTHSTISIKDRLPENPFERKVVIESLRYRAKDDELMFDILPVGILMLSFSLK</sequence>
<organism evidence="1 2">
    <name type="scientific">Proteus phage Vb_PmiP-P59</name>
    <dbReference type="NCBI Taxonomy" id="2754975"/>
    <lineage>
        <taxon>Viruses</taxon>
        <taxon>Duplodnaviria</taxon>
        <taxon>Heunggongvirae</taxon>
        <taxon>Uroviricota</taxon>
        <taxon>Caudoviricetes</taxon>
        <taxon>Grimontviridae</taxon>
        <taxon>Privateervirus</taxon>
        <taxon>Privateervirus P59</taxon>
    </lineage>
</organism>
<accession>A0A7G5CG35</accession>
<dbReference type="GeneID" id="77948464"/>
<protein>
    <submittedName>
        <fullName evidence="1">Uncharacterized protein</fullName>
    </submittedName>
</protein>
<evidence type="ECO:0000313" key="2">
    <source>
        <dbReference type="Proteomes" id="UP000515562"/>
    </source>
</evidence>
<dbReference type="Proteomes" id="UP000515562">
    <property type="component" value="Segment"/>
</dbReference>
<proteinExistence type="predicted"/>
<dbReference type="EMBL" id="MT664722">
    <property type="protein sequence ID" value="QMV48237.1"/>
    <property type="molecule type" value="Genomic_DNA"/>
</dbReference>
<reference evidence="1 2" key="1">
    <citation type="submission" date="2020-06" db="EMBL/GenBank/DDBJ databases">
        <title>Isolation and characterization of P59,a proteus mirabilis phage with C3 morphology.</title>
        <authorList>
            <person name="Li S."/>
        </authorList>
    </citation>
    <scope>NUCLEOTIDE SEQUENCE [LARGE SCALE GENOMIC DNA]</scope>
</reference>
<evidence type="ECO:0000313" key="1">
    <source>
        <dbReference type="EMBL" id="QMV48237.1"/>
    </source>
</evidence>
<dbReference type="KEGG" id="vg:77948464"/>
<keyword evidence="2" id="KW-1185">Reference proteome</keyword>